<gene>
    <name evidence="5" type="ORF">OVN521_LOCUS33285</name>
    <name evidence="4" type="ORF">UXM345_LOCUS29677</name>
    <name evidence="2" type="ORF">WKI299_LOCUS3636</name>
    <name evidence="3" type="ORF">XDN619_LOCUS33949</name>
</gene>
<dbReference type="Proteomes" id="UP000663866">
    <property type="component" value="Unassembled WGS sequence"/>
</dbReference>
<dbReference type="Proteomes" id="UP000663842">
    <property type="component" value="Unassembled WGS sequence"/>
</dbReference>
<evidence type="ECO:0000313" key="2">
    <source>
        <dbReference type="EMBL" id="CAF1977944.1"/>
    </source>
</evidence>
<dbReference type="Proteomes" id="UP000663887">
    <property type="component" value="Unassembled WGS sequence"/>
</dbReference>
<dbReference type="Proteomes" id="UP000663856">
    <property type="component" value="Unassembled WGS sequence"/>
</dbReference>
<proteinExistence type="predicted"/>
<protein>
    <recommendedName>
        <fullName evidence="1">Reverse transcriptase domain-containing protein</fullName>
    </recommendedName>
</protein>
<dbReference type="InterPro" id="IPR000477">
    <property type="entry name" value="RT_dom"/>
</dbReference>
<dbReference type="CDD" id="cd00304">
    <property type="entry name" value="RT_like"/>
    <property type="match status" value="1"/>
</dbReference>
<name>A0A816ZNZ4_9BILA</name>
<dbReference type="EMBL" id="CAJOBG010033628">
    <property type="protein sequence ID" value="CAF4364643.1"/>
    <property type="molecule type" value="Genomic_DNA"/>
</dbReference>
<evidence type="ECO:0000259" key="1">
    <source>
        <dbReference type="PROSITE" id="PS50878"/>
    </source>
</evidence>
<evidence type="ECO:0000313" key="5">
    <source>
        <dbReference type="EMBL" id="CAF4364643.1"/>
    </source>
</evidence>
<dbReference type="EMBL" id="CAJNRF010000723">
    <property type="protein sequence ID" value="CAF1977944.1"/>
    <property type="molecule type" value="Genomic_DNA"/>
</dbReference>
<sequence>MAYKILKQLDEPNAKSLDKCLIDCIKRSAYQSPSINKNKKIINVSTNELRGLKSLLNDKSIALMRADKGRSCVLMGKEQYISKVKQLLNTGNPFKKMNNTDNKGNVNTIEHVVKSMKAKLNYRISELKRLNKLNEDEHNWIRAVATRCPVLFCQPKVHKKGMPIRPVISTTNSYNHNLSKYMTDLLEKAKGKSTSHIKDSFSFSKLIQQQTSSKNDYMISLDVESLFTSIPVHESIDLAIETILQKKTNDPSITKLDKRELKQLFELCVTNMPFRFYDELYQQVDGVSMGSPLAPALADLFMTHIESKLKDFEDNHKIKTYYRYVDDTFIVINGKQQDADNLLDYVNYLHPNIRFTCEKEKKFEISFLDVKIIRGRTKFETTIFRKPTHTGQLLH</sequence>
<dbReference type="PANTHER" id="PTHR21301:SF10">
    <property type="entry name" value="REVERSE TRANSCRIPTASE DOMAIN-CONTAINING PROTEIN"/>
    <property type="match status" value="1"/>
</dbReference>
<comment type="caution">
    <text evidence="3">The sequence shown here is derived from an EMBL/GenBank/DDBJ whole genome shotgun (WGS) entry which is preliminary data.</text>
</comment>
<organism evidence="3 7">
    <name type="scientific">Rotaria magnacalcarata</name>
    <dbReference type="NCBI Taxonomy" id="392030"/>
    <lineage>
        <taxon>Eukaryota</taxon>
        <taxon>Metazoa</taxon>
        <taxon>Spiralia</taxon>
        <taxon>Gnathifera</taxon>
        <taxon>Rotifera</taxon>
        <taxon>Eurotatoria</taxon>
        <taxon>Bdelloidea</taxon>
        <taxon>Philodinida</taxon>
        <taxon>Philodinidae</taxon>
        <taxon>Rotaria</taxon>
    </lineage>
</organism>
<accession>A0A816ZNZ4</accession>
<dbReference type="PROSITE" id="PS50878">
    <property type="entry name" value="RT_POL"/>
    <property type="match status" value="1"/>
</dbReference>
<dbReference type="Pfam" id="PF00078">
    <property type="entry name" value="RVT_1"/>
    <property type="match status" value="1"/>
</dbReference>
<evidence type="ECO:0000313" key="7">
    <source>
        <dbReference type="Proteomes" id="UP000663887"/>
    </source>
</evidence>
<evidence type="ECO:0000313" key="4">
    <source>
        <dbReference type="EMBL" id="CAF4231635.1"/>
    </source>
</evidence>
<dbReference type="PANTHER" id="PTHR21301">
    <property type="entry name" value="REVERSE TRANSCRIPTASE"/>
    <property type="match status" value="1"/>
</dbReference>
<dbReference type="EMBL" id="CAJNRG010017421">
    <property type="protein sequence ID" value="CAF2224010.1"/>
    <property type="molecule type" value="Genomic_DNA"/>
</dbReference>
<evidence type="ECO:0000313" key="3">
    <source>
        <dbReference type="EMBL" id="CAF2224010.1"/>
    </source>
</evidence>
<evidence type="ECO:0000313" key="6">
    <source>
        <dbReference type="Proteomes" id="UP000663866"/>
    </source>
</evidence>
<reference evidence="3" key="1">
    <citation type="submission" date="2021-02" db="EMBL/GenBank/DDBJ databases">
        <authorList>
            <person name="Nowell W R."/>
        </authorList>
    </citation>
    <scope>NUCLEOTIDE SEQUENCE</scope>
</reference>
<dbReference type="EMBL" id="CAJOBF010007400">
    <property type="protein sequence ID" value="CAF4231635.1"/>
    <property type="molecule type" value="Genomic_DNA"/>
</dbReference>
<keyword evidence="6" id="KW-1185">Reference proteome</keyword>
<feature type="domain" description="Reverse transcriptase" evidence="1">
    <location>
        <begin position="135"/>
        <end position="384"/>
    </location>
</feature>
<dbReference type="AlphaFoldDB" id="A0A816ZNZ4"/>